<feature type="transmembrane region" description="Helical" evidence="10">
    <location>
        <begin position="94"/>
        <end position="116"/>
    </location>
</feature>
<evidence type="ECO:0000313" key="11">
    <source>
        <dbReference type="EMBL" id="MFC4386230.1"/>
    </source>
</evidence>
<keyword evidence="10" id="KW-0479">Metal-binding</keyword>
<feature type="binding site" evidence="10">
    <location>
        <position position="76"/>
    </location>
    <ligand>
        <name>Na(+)</name>
        <dbReference type="ChEBI" id="CHEBI:29101"/>
        <note>structural</note>
    </ligand>
</feature>
<proteinExistence type="inferred from homology"/>
<dbReference type="RefSeq" id="WP_390194673.1">
    <property type="nucleotide sequence ID" value="NZ_JBHSDV010000001.1"/>
</dbReference>
<organism evidence="11 12">
    <name type="scientific">Gracilibacillus marinus</name>
    <dbReference type="NCBI Taxonomy" id="630535"/>
    <lineage>
        <taxon>Bacteria</taxon>
        <taxon>Bacillati</taxon>
        <taxon>Bacillota</taxon>
        <taxon>Bacilli</taxon>
        <taxon>Bacillales</taxon>
        <taxon>Bacillaceae</taxon>
        <taxon>Gracilibacillus</taxon>
    </lineage>
</organism>
<feature type="binding site" evidence="10">
    <location>
        <position position="73"/>
    </location>
    <ligand>
        <name>Na(+)</name>
        <dbReference type="ChEBI" id="CHEBI:29101"/>
        <note>structural</note>
    </ligand>
</feature>
<comment type="activity regulation">
    <text evidence="10">Na(+) is not transported, but it plays an essential structural role and its presence is essential for fluoride channel function.</text>
</comment>
<keyword evidence="10" id="KW-0813">Transport</keyword>
<keyword evidence="10" id="KW-0915">Sodium</keyword>
<keyword evidence="4 10" id="KW-1133">Transmembrane helix</keyword>
<reference evidence="12" key="1">
    <citation type="journal article" date="2019" name="Int. J. Syst. Evol. Microbiol.">
        <title>The Global Catalogue of Microorganisms (GCM) 10K type strain sequencing project: providing services to taxonomists for standard genome sequencing and annotation.</title>
        <authorList>
            <consortium name="The Broad Institute Genomics Platform"/>
            <consortium name="The Broad Institute Genome Sequencing Center for Infectious Disease"/>
            <person name="Wu L."/>
            <person name="Ma J."/>
        </authorList>
    </citation>
    <scope>NUCLEOTIDE SEQUENCE [LARGE SCALE GENOMIC DNA]</scope>
    <source>
        <strain evidence="12">KACC 14058</strain>
    </source>
</reference>
<comment type="subcellular location">
    <subcellularLocation>
        <location evidence="1 10">Cell membrane</location>
        <topology evidence="1 10">Multi-pass membrane protein</topology>
    </subcellularLocation>
</comment>
<keyword evidence="2 10" id="KW-1003">Cell membrane</keyword>
<feature type="transmembrane region" description="Helical" evidence="10">
    <location>
        <begin position="65"/>
        <end position="88"/>
    </location>
</feature>
<evidence type="ECO:0000256" key="1">
    <source>
        <dbReference type="ARBA" id="ARBA00004651"/>
    </source>
</evidence>
<evidence type="ECO:0000256" key="3">
    <source>
        <dbReference type="ARBA" id="ARBA00022692"/>
    </source>
</evidence>
<dbReference type="PANTHER" id="PTHR28259:SF1">
    <property type="entry name" value="FLUORIDE EXPORT PROTEIN 1-RELATED"/>
    <property type="match status" value="1"/>
</dbReference>
<comment type="similarity">
    <text evidence="7 10">Belongs to the fluoride channel Fluc/FEX (TC 1.A.43) family.</text>
</comment>
<name>A0ABV8VSH0_9BACI</name>
<evidence type="ECO:0000256" key="7">
    <source>
        <dbReference type="ARBA" id="ARBA00035120"/>
    </source>
</evidence>
<keyword evidence="6 10" id="KW-0407">Ion channel</keyword>
<sequence length="126" mass="14120">MVYFYVGIAGTVGALLRYAVSLPFVHSDTLFPYGTLIVNLIGCYVLALVTRLFHEKVQWNRTYQIAITTGLVGSFTTFSTFSVEVIQLMELHHYLLSFLYVCISLFGGLACSYLGYYKSLKSGDCK</sequence>
<keyword evidence="12" id="KW-1185">Reference proteome</keyword>
<keyword evidence="10" id="KW-0406">Ion transport</keyword>
<evidence type="ECO:0000256" key="6">
    <source>
        <dbReference type="ARBA" id="ARBA00023303"/>
    </source>
</evidence>
<evidence type="ECO:0000256" key="5">
    <source>
        <dbReference type="ARBA" id="ARBA00023136"/>
    </source>
</evidence>
<dbReference type="Proteomes" id="UP001595880">
    <property type="component" value="Unassembled WGS sequence"/>
</dbReference>
<accession>A0ABV8VSH0</accession>
<evidence type="ECO:0000256" key="2">
    <source>
        <dbReference type="ARBA" id="ARBA00022475"/>
    </source>
</evidence>
<keyword evidence="3 10" id="KW-0812">Transmembrane</keyword>
<evidence type="ECO:0000256" key="10">
    <source>
        <dbReference type="HAMAP-Rule" id="MF_00454"/>
    </source>
</evidence>
<protein>
    <recommendedName>
        <fullName evidence="10">Fluoride-specific ion channel FluC</fullName>
    </recommendedName>
</protein>
<evidence type="ECO:0000256" key="9">
    <source>
        <dbReference type="ARBA" id="ARBA00049940"/>
    </source>
</evidence>
<gene>
    <name evidence="10 11" type="primary">crcB</name>
    <name evidence="10" type="synonym">fluC</name>
    <name evidence="11" type="ORF">ACFOZ1_00270</name>
</gene>
<comment type="catalytic activity">
    <reaction evidence="8">
        <text>fluoride(in) = fluoride(out)</text>
        <dbReference type="Rhea" id="RHEA:76159"/>
        <dbReference type="ChEBI" id="CHEBI:17051"/>
    </reaction>
    <physiologicalReaction direction="left-to-right" evidence="8">
        <dbReference type="Rhea" id="RHEA:76160"/>
    </physiologicalReaction>
</comment>
<dbReference type="HAMAP" id="MF_00454">
    <property type="entry name" value="FluC"/>
    <property type="match status" value="1"/>
</dbReference>
<dbReference type="PANTHER" id="PTHR28259">
    <property type="entry name" value="FLUORIDE EXPORT PROTEIN 1-RELATED"/>
    <property type="match status" value="1"/>
</dbReference>
<dbReference type="EMBL" id="JBHSDV010000001">
    <property type="protein sequence ID" value="MFC4386230.1"/>
    <property type="molecule type" value="Genomic_DNA"/>
</dbReference>
<dbReference type="Pfam" id="PF02537">
    <property type="entry name" value="CRCB"/>
    <property type="match status" value="1"/>
</dbReference>
<feature type="transmembrane region" description="Helical" evidence="10">
    <location>
        <begin position="31"/>
        <end position="53"/>
    </location>
</feature>
<dbReference type="InterPro" id="IPR003691">
    <property type="entry name" value="FluC"/>
</dbReference>
<comment type="caution">
    <text evidence="11">The sequence shown here is derived from an EMBL/GenBank/DDBJ whole genome shotgun (WGS) entry which is preliminary data.</text>
</comment>
<comment type="function">
    <text evidence="9 10">Fluoride-specific ion channel. Important for reducing fluoride concentration in the cell, thus reducing its toxicity.</text>
</comment>
<dbReference type="NCBIfam" id="TIGR00494">
    <property type="entry name" value="crcB"/>
    <property type="match status" value="1"/>
</dbReference>
<keyword evidence="5 10" id="KW-0472">Membrane</keyword>
<evidence type="ECO:0000256" key="4">
    <source>
        <dbReference type="ARBA" id="ARBA00022989"/>
    </source>
</evidence>
<evidence type="ECO:0000256" key="8">
    <source>
        <dbReference type="ARBA" id="ARBA00035585"/>
    </source>
</evidence>
<evidence type="ECO:0000313" key="12">
    <source>
        <dbReference type="Proteomes" id="UP001595880"/>
    </source>
</evidence>